<keyword evidence="4" id="KW-0997">Cell inner membrane</keyword>
<gene>
    <name evidence="10" type="ORF">ABID16_001201</name>
</gene>
<evidence type="ECO:0000259" key="9">
    <source>
        <dbReference type="Pfam" id="PF12832"/>
    </source>
</evidence>
<dbReference type="InterPro" id="IPR026032">
    <property type="entry name" value="HcaT-like"/>
</dbReference>
<name>A0ABV2IXR4_9HYPH</name>
<comment type="caution">
    <text evidence="10">The sequence shown here is derived from an EMBL/GenBank/DDBJ whole genome shotgun (WGS) entry which is preliminary data.</text>
</comment>
<keyword evidence="5 8" id="KW-0812">Transmembrane</keyword>
<dbReference type="RefSeq" id="WP_354555423.1">
    <property type="nucleotide sequence ID" value="NZ_JBEPMB010000001.1"/>
</dbReference>
<proteinExistence type="predicted"/>
<dbReference type="PIRSF" id="PIRSF004925">
    <property type="entry name" value="HcaT"/>
    <property type="match status" value="1"/>
</dbReference>
<keyword evidence="7 8" id="KW-0472">Membrane</keyword>
<dbReference type="Gene3D" id="1.20.1250.20">
    <property type="entry name" value="MFS general substrate transporter like domains"/>
    <property type="match status" value="2"/>
</dbReference>
<keyword evidence="6 8" id="KW-1133">Transmembrane helix</keyword>
<feature type="transmembrane region" description="Helical" evidence="8">
    <location>
        <begin position="84"/>
        <end position="104"/>
    </location>
</feature>
<evidence type="ECO:0000256" key="5">
    <source>
        <dbReference type="ARBA" id="ARBA00022692"/>
    </source>
</evidence>
<feature type="transmembrane region" description="Helical" evidence="8">
    <location>
        <begin position="21"/>
        <end position="39"/>
    </location>
</feature>
<dbReference type="Proteomes" id="UP001549047">
    <property type="component" value="Unassembled WGS sequence"/>
</dbReference>
<comment type="subcellular location">
    <subcellularLocation>
        <location evidence="1">Cell inner membrane</location>
        <topology evidence="1">Multi-pass membrane protein</topology>
    </subcellularLocation>
</comment>
<feature type="domain" description="Major facilitator superfamily associated" evidence="9">
    <location>
        <begin position="34"/>
        <end position="368"/>
    </location>
</feature>
<dbReference type="Pfam" id="PF12832">
    <property type="entry name" value="MFS_1_like"/>
    <property type="match status" value="1"/>
</dbReference>
<organism evidence="10 11">
    <name type="scientific">Rhizobium aquaticum</name>
    <dbReference type="NCBI Taxonomy" id="1549636"/>
    <lineage>
        <taxon>Bacteria</taxon>
        <taxon>Pseudomonadati</taxon>
        <taxon>Pseudomonadota</taxon>
        <taxon>Alphaproteobacteria</taxon>
        <taxon>Hyphomicrobiales</taxon>
        <taxon>Rhizobiaceae</taxon>
        <taxon>Rhizobium/Agrobacterium group</taxon>
        <taxon>Rhizobium</taxon>
    </lineage>
</organism>
<dbReference type="InterPro" id="IPR024989">
    <property type="entry name" value="MFS_assoc_dom"/>
</dbReference>
<feature type="transmembrane region" description="Helical" evidence="8">
    <location>
        <begin position="344"/>
        <end position="363"/>
    </location>
</feature>
<dbReference type="SUPFAM" id="SSF103473">
    <property type="entry name" value="MFS general substrate transporter"/>
    <property type="match status" value="1"/>
</dbReference>
<keyword evidence="2" id="KW-0813">Transport</keyword>
<dbReference type="NCBIfam" id="NF037955">
    <property type="entry name" value="mfs"/>
    <property type="match status" value="1"/>
</dbReference>
<reference evidence="10 11" key="1">
    <citation type="submission" date="2024-06" db="EMBL/GenBank/DDBJ databases">
        <title>Genomic Encyclopedia of Type Strains, Phase IV (KMG-IV): sequencing the most valuable type-strain genomes for metagenomic binning, comparative biology and taxonomic classification.</title>
        <authorList>
            <person name="Goeker M."/>
        </authorList>
    </citation>
    <scope>NUCLEOTIDE SEQUENCE [LARGE SCALE GENOMIC DNA]</scope>
    <source>
        <strain evidence="10 11">DSM 29780</strain>
    </source>
</reference>
<dbReference type="PANTHER" id="PTHR23522">
    <property type="entry name" value="BLL5896 PROTEIN"/>
    <property type="match status" value="1"/>
</dbReference>
<dbReference type="PANTHER" id="PTHR23522:SF10">
    <property type="entry name" value="3-PHENYLPROPIONIC ACID TRANSPORTER-RELATED"/>
    <property type="match status" value="1"/>
</dbReference>
<feature type="transmembrane region" description="Helical" evidence="8">
    <location>
        <begin position="110"/>
        <end position="134"/>
    </location>
</feature>
<feature type="transmembrane region" description="Helical" evidence="8">
    <location>
        <begin position="170"/>
        <end position="189"/>
    </location>
</feature>
<evidence type="ECO:0000256" key="4">
    <source>
        <dbReference type="ARBA" id="ARBA00022519"/>
    </source>
</evidence>
<evidence type="ECO:0000256" key="6">
    <source>
        <dbReference type="ARBA" id="ARBA00022989"/>
    </source>
</evidence>
<keyword evidence="3" id="KW-1003">Cell membrane</keyword>
<feature type="transmembrane region" description="Helical" evidence="8">
    <location>
        <begin position="217"/>
        <end position="242"/>
    </location>
</feature>
<evidence type="ECO:0000256" key="3">
    <source>
        <dbReference type="ARBA" id="ARBA00022475"/>
    </source>
</evidence>
<feature type="transmembrane region" description="Helical" evidence="8">
    <location>
        <begin position="51"/>
        <end position="72"/>
    </location>
</feature>
<evidence type="ECO:0000256" key="8">
    <source>
        <dbReference type="SAM" id="Phobius"/>
    </source>
</evidence>
<evidence type="ECO:0000313" key="10">
    <source>
        <dbReference type="EMBL" id="MET3612896.1"/>
    </source>
</evidence>
<feature type="transmembrane region" description="Helical" evidence="8">
    <location>
        <begin position="254"/>
        <end position="272"/>
    </location>
</feature>
<feature type="transmembrane region" description="Helical" evidence="8">
    <location>
        <begin position="303"/>
        <end position="324"/>
    </location>
</feature>
<accession>A0ABV2IXR4</accession>
<dbReference type="EMBL" id="JBEPMB010000001">
    <property type="protein sequence ID" value="MET3612896.1"/>
    <property type="molecule type" value="Genomic_DNA"/>
</dbReference>
<feature type="transmembrane region" description="Helical" evidence="8">
    <location>
        <begin position="369"/>
        <end position="391"/>
    </location>
</feature>
<feature type="transmembrane region" description="Helical" evidence="8">
    <location>
        <begin position="146"/>
        <end position="164"/>
    </location>
</feature>
<protein>
    <submittedName>
        <fullName evidence="10">PPP family 3-phenylpropionic acid transporter</fullName>
    </submittedName>
</protein>
<sequence length="406" mass="44546">MTTVLSDAQFGQAPFYYRTRAAMTFCAPMITNALLMPYFPVWLQSLHLADWQIGLITGVPLIVRVIIAPVVAALSDRIGERATVLFWSGLTSLITCCAMFYSVAFWPVLLIYGLLGAFYSPYSPVAESLLMTGARRWGYQYGHMRMWGSILFIVATLAGGYLVGAHGASSVLPAITFGFFLTVVGGLIAPKTGGTRLKPITEPTMVPEERVFRKPDFLLVLIGVTVSGSSHAMLYTFSSLYWEQIGIAGSQIGLLWGAGVAAEVCVFLWSSWLLRRFSIWQLIFAGTLMSTVRWAAFPLATDFYSFIPLQCMHAFTFATAHLGLQRLITQRVPGHQEATAQGLYFFYSNIFMAVSTFFCGLVFNRFGGVSFLFMCVLSVAGTLFVLAGWLAQPQRAGAGGRTNEAS</sequence>
<evidence type="ECO:0000256" key="1">
    <source>
        <dbReference type="ARBA" id="ARBA00004429"/>
    </source>
</evidence>
<evidence type="ECO:0000313" key="11">
    <source>
        <dbReference type="Proteomes" id="UP001549047"/>
    </source>
</evidence>
<keyword evidence="11" id="KW-1185">Reference proteome</keyword>
<evidence type="ECO:0000256" key="7">
    <source>
        <dbReference type="ARBA" id="ARBA00023136"/>
    </source>
</evidence>
<dbReference type="InterPro" id="IPR036259">
    <property type="entry name" value="MFS_trans_sf"/>
</dbReference>
<evidence type="ECO:0000256" key="2">
    <source>
        <dbReference type="ARBA" id="ARBA00022448"/>
    </source>
</evidence>